<evidence type="ECO:0000256" key="5">
    <source>
        <dbReference type="ARBA" id="ARBA00022833"/>
    </source>
</evidence>
<dbReference type="Proteomes" id="UP000029641">
    <property type="component" value="Unassembled WGS sequence"/>
</dbReference>
<dbReference type="Proteomes" id="UP000030184">
    <property type="component" value="Unassembled WGS sequence"/>
</dbReference>
<evidence type="ECO:0000313" key="14">
    <source>
        <dbReference type="Proteomes" id="UP000029646"/>
    </source>
</evidence>
<dbReference type="Proteomes" id="UP000029646">
    <property type="component" value="Unassembled WGS sequence"/>
</dbReference>
<keyword evidence="15" id="KW-1185">Reference proteome</keyword>
<keyword evidence="5 9" id="KW-0862">Zinc</keyword>
<dbReference type="SUPFAM" id="SSF55166">
    <property type="entry name" value="Hedgehog/DD-peptidase"/>
    <property type="match status" value="1"/>
</dbReference>
<evidence type="ECO:0000313" key="11">
    <source>
        <dbReference type="EMBL" id="GAL67651.1"/>
    </source>
</evidence>
<dbReference type="HAMAP" id="MF_01924">
    <property type="entry name" value="A_A_dipeptidase"/>
    <property type="match status" value="1"/>
</dbReference>
<evidence type="ECO:0000256" key="3">
    <source>
        <dbReference type="ARBA" id="ARBA00022723"/>
    </source>
</evidence>
<dbReference type="GO" id="GO:0006508">
    <property type="term" value="P:proteolysis"/>
    <property type="evidence" value="ECO:0007669"/>
    <property type="project" value="UniProtKB-KW"/>
</dbReference>
<sequence length="221" mass="26187">MKYRLIFLFFFSVIFGHAQLPNGFVYANNFISDLEVELRYFGTNNFVGQPIDGYKNNCLILTKETVLALKKAQKALKKKGLGLKVYDGYRPQRAVNHFIRWAKDLNDTIYKARFYPDINKKDLFKEEYIATRSGHTKGSTVDITLIDLKTKKELDMGSIYDFFGIQSWINYQGLTDKQKNNRDILQTLMLQHGFRNYQREWWHFTLRNEPFPNTYFDFPVE</sequence>
<feature type="binding site" evidence="9">
    <location>
        <position position="135"/>
    </location>
    <ligand>
        <name>Zn(2+)</name>
        <dbReference type="ChEBI" id="CHEBI:29105"/>
        <note>catalytic</note>
    </ligand>
</feature>
<evidence type="ECO:0000256" key="10">
    <source>
        <dbReference type="PIRNR" id="PIRNR026671"/>
    </source>
</evidence>
<name>A0A090W5J1_9FLAO</name>
<dbReference type="OrthoDB" id="9801430at2"/>
<dbReference type="GO" id="GO:0071555">
    <property type="term" value="P:cell wall organization"/>
    <property type="evidence" value="ECO:0007669"/>
    <property type="project" value="UniProtKB-KW"/>
</dbReference>
<evidence type="ECO:0000256" key="8">
    <source>
        <dbReference type="ARBA" id="ARBA00023316"/>
    </source>
</evidence>
<evidence type="ECO:0000256" key="7">
    <source>
        <dbReference type="ARBA" id="ARBA00023049"/>
    </source>
</evidence>
<dbReference type="InterPro" id="IPR000755">
    <property type="entry name" value="A_A_dipeptidase"/>
</dbReference>
<gene>
    <name evidence="11" type="ORF">JCM19301_938</name>
    <name evidence="12" type="ORF">JCM19302_1141</name>
    <name evidence="13" type="ORF">JCM19538_1460</name>
</gene>
<dbReference type="EMBL" id="BBNS01000012">
    <property type="protein sequence ID" value="GAL71463.1"/>
    <property type="molecule type" value="Genomic_DNA"/>
</dbReference>
<keyword evidence="2 9" id="KW-0645">Protease</keyword>
<dbReference type="PANTHER" id="PTHR43126">
    <property type="entry name" value="D-ALANYL-D-ALANINE DIPEPTIDASE"/>
    <property type="match status" value="1"/>
</dbReference>
<feature type="binding site" evidence="9">
    <location>
        <position position="142"/>
    </location>
    <ligand>
        <name>Zn(2+)</name>
        <dbReference type="ChEBI" id="CHEBI:29105"/>
        <note>catalytic</note>
    </ligand>
</feature>
<evidence type="ECO:0000313" key="13">
    <source>
        <dbReference type="EMBL" id="GAL89465.1"/>
    </source>
</evidence>
<keyword evidence="6 9" id="KW-0224">Dipeptidase</keyword>
<dbReference type="Pfam" id="PF01427">
    <property type="entry name" value="Peptidase_M15"/>
    <property type="match status" value="1"/>
</dbReference>
<evidence type="ECO:0000256" key="6">
    <source>
        <dbReference type="ARBA" id="ARBA00022997"/>
    </source>
</evidence>
<dbReference type="EC" id="3.4.13.22" evidence="9 10"/>
<dbReference type="PIRSF" id="PIRSF026671">
    <property type="entry name" value="AA_dipeptidase"/>
    <property type="match status" value="1"/>
</dbReference>
<proteinExistence type="inferred from homology"/>
<accession>A0A090W5J1</accession>
<organism evidence="12 14">
    <name type="scientific">Jejuia pallidilutea</name>
    <dbReference type="NCBI Taxonomy" id="504487"/>
    <lineage>
        <taxon>Bacteria</taxon>
        <taxon>Pseudomonadati</taxon>
        <taxon>Bacteroidota</taxon>
        <taxon>Flavobacteriia</taxon>
        <taxon>Flavobacteriales</taxon>
        <taxon>Flavobacteriaceae</taxon>
        <taxon>Jejuia</taxon>
    </lineage>
</organism>
<comment type="similarity">
    <text evidence="9 10">Belongs to the peptidase M15D family.</text>
</comment>
<keyword evidence="4 9" id="KW-0378">Hydrolase</keyword>
<dbReference type="eggNOG" id="COG2173">
    <property type="taxonomic scope" value="Bacteria"/>
</dbReference>
<dbReference type="Gene3D" id="3.30.1380.10">
    <property type="match status" value="1"/>
</dbReference>
<dbReference type="AlphaFoldDB" id="A0A090W5J1"/>
<dbReference type="RefSeq" id="WP_042244276.1">
    <property type="nucleotide sequence ID" value="NZ_BBNR01000011.1"/>
</dbReference>
<feature type="site" description="Transition state stabilizer" evidence="9">
    <location>
        <position position="90"/>
    </location>
</feature>
<evidence type="ECO:0000256" key="4">
    <source>
        <dbReference type="ARBA" id="ARBA00022801"/>
    </source>
</evidence>
<evidence type="ECO:0000256" key="9">
    <source>
        <dbReference type="HAMAP-Rule" id="MF_01924"/>
    </source>
</evidence>
<keyword evidence="7 9" id="KW-0482">Metalloprotease</keyword>
<dbReference type="EMBL" id="BBNY01000009">
    <property type="protein sequence ID" value="GAL89465.1"/>
    <property type="molecule type" value="Genomic_DNA"/>
</dbReference>
<feature type="binding site" evidence="9">
    <location>
        <position position="203"/>
    </location>
    <ligand>
        <name>Zn(2+)</name>
        <dbReference type="ChEBI" id="CHEBI:29105"/>
        <note>catalytic</note>
    </ligand>
</feature>
<evidence type="ECO:0000256" key="2">
    <source>
        <dbReference type="ARBA" id="ARBA00022670"/>
    </source>
</evidence>
<comment type="cofactor">
    <cofactor evidence="9">
        <name>Zn(2+)</name>
        <dbReference type="ChEBI" id="CHEBI:29105"/>
    </cofactor>
    <text evidence="9">Binds 1 zinc ion per subunit.</text>
</comment>
<comment type="function">
    <text evidence="9 10">Catalyzes hydrolysis of the D-alanyl-D-alanine dipeptide.</text>
</comment>
<dbReference type="GO" id="GO:0008237">
    <property type="term" value="F:metallopeptidase activity"/>
    <property type="evidence" value="ECO:0007669"/>
    <property type="project" value="UniProtKB-KW"/>
</dbReference>
<dbReference type="CDD" id="cd14817">
    <property type="entry name" value="D-Ala-D-Ala_dipeptidase_VanX"/>
    <property type="match status" value="1"/>
</dbReference>
<dbReference type="EMBL" id="BBNR01000011">
    <property type="protein sequence ID" value="GAL67651.1"/>
    <property type="molecule type" value="Genomic_DNA"/>
</dbReference>
<keyword evidence="8 10" id="KW-0961">Cell wall biogenesis/degradation</keyword>
<evidence type="ECO:0000256" key="1">
    <source>
        <dbReference type="ARBA" id="ARBA00001362"/>
    </source>
</evidence>
<reference evidence="15" key="1">
    <citation type="journal article" date="2014" name="Genome Announc.">
        <title>Draft Genome Sequence of Marine Flavobacterium Jejuia pallidilutea Strain 11shimoA1 and Pigmentation Mutants.</title>
        <authorList>
            <person name="Takatani N."/>
            <person name="Nakanishi M."/>
            <person name="Meirelles P."/>
            <person name="Mino S."/>
            <person name="Suda W."/>
            <person name="Oshima K."/>
            <person name="Hattori M."/>
            <person name="Ohkuma M."/>
            <person name="Hosokawa M."/>
            <person name="Miyashita K."/>
            <person name="Thompson F.L."/>
            <person name="Niwa A."/>
            <person name="Sawabe T."/>
            <person name="Sawabe T."/>
        </authorList>
    </citation>
    <scope>NUCLEOTIDE SEQUENCE [LARGE SCALE GENOMIC DNA]</scope>
    <source>
        <strain evidence="15">JCM 19538</strain>
    </source>
</reference>
<dbReference type="InterPro" id="IPR009045">
    <property type="entry name" value="Zn_M74/Hedgehog-like"/>
</dbReference>
<dbReference type="GO" id="GO:0160237">
    <property type="term" value="F:D-Ala-D-Ala dipeptidase activity"/>
    <property type="evidence" value="ECO:0007669"/>
    <property type="project" value="UniProtKB-EC"/>
</dbReference>
<keyword evidence="3 9" id="KW-0479">Metal-binding</keyword>
<dbReference type="STRING" id="504487.JCM19538_1460"/>
<dbReference type="PANTHER" id="PTHR43126:SF1">
    <property type="entry name" value="D-ALANYL-D-ALANINE DIPEPTIDASE"/>
    <property type="match status" value="1"/>
</dbReference>
<evidence type="ECO:0000313" key="12">
    <source>
        <dbReference type="EMBL" id="GAL71463.1"/>
    </source>
</evidence>
<protein>
    <recommendedName>
        <fullName evidence="9 10">D-alanyl-D-alanine dipeptidase</fullName>
        <shortName evidence="9 10">D-Ala-D-Ala dipeptidase</shortName>
        <ecNumber evidence="9 10">3.4.13.22</ecNumber>
    </recommendedName>
</protein>
<comment type="caution">
    <text evidence="12">The sequence shown here is derived from an EMBL/GenBank/DDBJ whole genome shotgun (WGS) entry which is preliminary data.</text>
</comment>
<evidence type="ECO:0000313" key="15">
    <source>
        <dbReference type="Proteomes" id="UP000030184"/>
    </source>
</evidence>
<dbReference type="GO" id="GO:0008270">
    <property type="term" value="F:zinc ion binding"/>
    <property type="evidence" value="ECO:0007669"/>
    <property type="project" value="UniProtKB-UniRule"/>
</dbReference>
<feature type="active site" description="Proton donor/acceptor" evidence="9">
    <location>
        <position position="200"/>
    </location>
</feature>
<comment type="catalytic activity">
    <reaction evidence="1 9 10">
        <text>D-alanyl-D-alanine + H2O = 2 D-alanine</text>
        <dbReference type="Rhea" id="RHEA:20661"/>
        <dbReference type="ChEBI" id="CHEBI:15377"/>
        <dbReference type="ChEBI" id="CHEBI:57416"/>
        <dbReference type="ChEBI" id="CHEBI:57822"/>
        <dbReference type="EC" id="3.4.13.22"/>
    </reaction>
</comment>